<dbReference type="PANTHER" id="PTHR45849:SF1">
    <property type="entry name" value="FACT COMPLEX SUBUNIT SSRP1"/>
    <property type="match status" value="1"/>
</dbReference>
<keyword evidence="3 9" id="KW-0235">DNA replication</keyword>
<dbReference type="GO" id="GO:0006260">
    <property type="term" value="P:DNA replication"/>
    <property type="evidence" value="ECO:0007669"/>
    <property type="project" value="UniProtKB-KW"/>
</dbReference>
<evidence type="ECO:0000256" key="9">
    <source>
        <dbReference type="RuleBase" id="RU364013"/>
    </source>
</evidence>
<dbReference type="Proteomes" id="UP000030762">
    <property type="component" value="Unassembled WGS sequence"/>
</dbReference>
<evidence type="ECO:0000259" key="11">
    <source>
        <dbReference type="SMART" id="SM01287"/>
    </source>
</evidence>
<dbReference type="Pfam" id="PF08512">
    <property type="entry name" value="Rttp106-like_middle"/>
    <property type="match status" value="1"/>
</dbReference>
<keyword evidence="5 9" id="KW-0805">Transcription regulation</keyword>
<evidence type="ECO:0000256" key="6">
    <source>
        <dbReference type="ARBA" id="ARBA00023163"/>
    </source>
</evidence>
<evidence type="ECO:0000256" key="3">
    <source>
        <dbReference type="ARBA" id="ARBA00022705"/>
    </source>
</evidence>
<sequence>MADESMRSIADLRDGAALCFAIAEAVAVEDDDVATWQNTIKFLEGSLAIAKQHHAEFVKTAAMSGSAGDNLVFTLPKATCISPKGKLDIDFGDFNVTITGKDFVVTTPYTNVDALLKLPRHNAVSKTKVASYEFVLRLEKPVSYRKSTLKYIAFDVSATSAVIANENIILHDAALENDTTITQAKLHAGVQMQLQKLMSHIRVIAEPTTGNQRYVSTHGESFVKCYRKTTSGHLFFLPEGLCFLNPPLFLSRSEVDAIETGRKTSLHLRSFDLVVDVVGEPSVEFSMVEKEEMPSITEFVNMFKVLKDDDARDNPDESTGDTQMTVEEDSEEDDSDFVMGADSDDTDDDYDDLSGSAYSDDSGSDTDMDVGIVDSLAAAGQTIDDDEEGPLGPFPDQHGMDDI</sequence>
<dbReference type="InterPro" id="IPR011993">
    <property type="entry name" value="PH-like_dom_sf"/>
</dbReference>
<dbReference type="OMA" id="QETQVEM"/>
<keyword evidence="7 9" id="KW-0234">DNA repair</keyword>
<comment type="function">
    <text evidence="9">Component of the FACT complex, a general chromatin factor that acts to reorganize nucleosomes. The FACT complex is involved in multiple processes that require DNA as a template such as mRNA elongation, DNA replication and DNA repair. During transcription elongation the FACT complex acts as a histone chaperone that both destabilizes and restores nucleosomal structure. It facilitates the passage of RNA polymerase II and transcription by promoting the dissociation of one histone H2A-H2B dimer from the nucleosome, then subsequently promotes the reestablishment of the nucleosome following the passage of RNA polymerase II.</text>
</comment>
<dbReference type="AlphaFoldDB" id="T0QS73"/>
<dbReference type="OrthoDB" id="75754at2759"/>
<dbReference type="EMBL" id="JH767135">
    <property type="protein sequence ID" value="EQC40959.1"/>
    <property type="molecule type" value="Genomic_DNA"/>
</dbReference>
<dbReference type="STRING" id="1156394.T0QS73"/>
<name>T0QS73_SAPDV</name>
<protein>
    <recommendedName>
        <fullName evidence="9">FACT complex subunit SSRP1</fullName>
    </recommendedName>
</protein>
<dbReference type="PRINTS" id="PR00887">
    <property type="entry name" value="SSRCOGNITION"/>
</dbReference>
<keyword evidence="13" id="KW-1185">Reference proteome</keyword>
<gene>
    <name evidence="12" type="ORF">SDRG_02022</name>
</gene>
<keyword evidence="6 9" id="KW-0804">Transcription</keyword>
<dbReference type="VEuPathDB" id="FungiDB:SDRG_02022"/>
<dbReference type="eggNOG" id="KOG0526">
    <property type="taxonomic scope" value="Eukaryota"/>
</dbReference>
<dbReference type="SMART" id="SM01287">
    <property type="entry name" value="Rtt106"/>
    <property type="match status" value="1"/>
</dbReference>
<dbReference type="SUPFAM" id="SSF50729">
    <property type="entry name" value="PH domain-like"/>
    <property type="match status" value="1"/>
</dbReference>
<evidence type="ECO:0000256" key="4">
    <source>
        <dbReference type="ARBA" id="ARBA00022763"/>
    </source>
</evidence>
<dbReference type="GO" id="GO:0035101">
    <property type="term" value="C:FACT complex"/>
    <property type="evidence" value="ECO:0007669"/>
    <property type="project" value="TreeGrafter"/>
</dbReference>
<accession>T0QS73</accession>
<dbReference type="Gene3D" id="2.30.29.30">
    <property type="entry name" value="Pleckstrin-homology domain (PH domain)/Phosphotyrosine-binding domain (PTB)"/>
    <property type="match status" value="1"/>
</dbReference>
<dbReference type="InParanoid" id="T0QS73"/>
<keyword evidence="4 9" id="KW-0227">DNA damage</keyword>
<dbReference type="InterPro" id="IPR013719">
    <property type="entry name" value="RTT106/SPT16-like_middle_dom"/>
</dbReference>
<dbReference type="GO" id="GO:0031491">
    <property type="term" value="F:nucleosome binding"/>
    <property type="evidence" value="ECO:0007669"/>
    <property type="project" value="TreeGrafter"/>
</dbReference>
<proteinExistence type="inferred from homology"/>
<comment type="similarity">
    <text evidence="1 9">Belongs to the SSRP1 family.</text>
</comment>
<dbReference type="PANTHER" id="PTHR45849">
    <property type="entry name" value="FACT COMPLEX SUBUNIT SSRP1"/>
    <property type="match status" value="1"/>
</dbReference>
<feature type="region of interest" description="Disordered" evidence="10">
    <location>
        <begin position="309"/>
        <end position="403"/>
    </location>
</feature>
<evidence type="ECO:0000313" key="13">
    <source>
        <dbReference type="Proteomes" id="UP000030762"/>
    </source>
</evidence>
<dbReference type="RefSeq" id="XP_008605803.1">
    <property type="nucleotide sequence ID" value="XM_008607581.1"/>
</dbReference>
<keyword evidence="2 9" id="KW-0158">Chromosome</keyword>
<keyword evidence="8 9" id="KW-0539">Nucleus</keyword>
<reference evidence="12 13" key="1">
    <citation type="submission" date="2012-04" db="EMBL/GenBank/DDBJ databases">
        <title>The Genome Sequence of Saprolegnia declina VS20.</title>
        <authorList>
            <consortium name="The Broad Institute Genome Sequencing Platform"/>
            <person name="Russ C."/>
            <person name="Nusbaum C."/>
            <person name="Tyler B."/>
            <person name="van West P."/>
            <person name="Dieguez-Uribeondo J."/>
            <person name="de Bruijn I."/>
            <person name="Tripathy S."/>
            <person name="Jiang R."/>
            <person name="Young S.K."/>
            <person name="Zeng Q."/>
            <person name="Gargeya S."/>
            <person name="Fitzgerald M."/>
            <person name="Haas B."/>
            <person name="Abouelleil A."/>
            <person name="Alvarado L."/>
            <person name="Arachchi H.M."/>
            <person name="Berlin A."/>
            <person name="Chapman S.B."/>
            <person name="Goldberg J."/>
            <person name="Griggs A."/>
            <person name="Gujja S."/>
            <person name="Hansen M."/>
            <person name="Howarth C."/>
            <person name="Imamovic A."/>
            <person name="Larimer J."/>
            <person name="McCowen C."/>
            <person name="Montmayeur A."/>
            <person name="Murphy C."/>
            <person name="Neiman D."/>
            <person name="Pearson M."/>
            <person name="Priest M."/>
            <person name="Roberts A."/>
            <person name="Saif S."/>
            <person name="Shea T."/>
            <person name="Sisk P."/>
            <person name="Sykes S."/>
            <person name="Wortman J."/>
            <person name="Nusbaum C."/>
            <person name="Birren B."/>
        </authorList>
    </citation>
    <scope>NUCLEOTIDE SEQUENCE [LARGE SCALE GENOMIC DNA]</scope>
    <source>
        <strain evidence="12 13">VS20</strain>
    </source>
</reference>
<dbReference type="InterPro" id="IPR000969">
    <property type="entry name" value="SSRP1/POB3"/>
</dbReference>
<dbReference type="GO" id="GO:0003677">
    <property type="term" value="F:DNA binding"/>
    <property type="evidence" value="ECO:0007669"/>
    <property type="project" value="InterPro"/>
</dbReference>
<evidence type="ECO:0000313" key="12">
    <source>
        <dbReference type="EMBL" id="EQC40959.1"/>
    </source>
</evidence>
<feature type="compositionally biased region" description="Acidic residues" evidence="10">
    <location>
        <begin position="326"/>
        <end position="352"/>
    </location>
</feature>
<evidence type="ECO:0000256" key="5">
    <source>
        <dbReference type="ARBA" id="ARBA00023015"/>
    </source>
</evidence>
<feature type="domain" description="Histone chaperone RTT106/FACT complex subunit SPT16-like middle" evidence="11">
    <location>
        <begin position="220"/>
        <end position="310"/>
    </location>
</feature>
<dbReference type="InterPro" id="IPR050454">
    <property type="entry name" value="RTT106/SSRP1_HistChap/FACT"/>
</dbReference>
<evidence type="ECO:0000256" key="8">
    <source>
        <dbReference type="ARBA" id="ARBA00023242"/>
    </source>
</evidence>
<evidence type="ECO:0000256" key="10">
    <source>
        <dbReference type="SAM" id="MobiDB-lite"/>
    </source>
</evidence>
<organism evidence="12 13">
    <name type="scientific">Saprolegnia diclina (strain VS20)</name>
    <dbReference type="NCBI Taxonomy" id="1156394"/>
    <lineage>
        <taxon>Eukaryota</taxon>
        <taxon>Sar</taxon>
        <taxon>Stramenopiles</taxon>
        <taxon>Oomycota</taxon>
        <taxon>Saprolegniomycetes</taxon>
        <taxon>Saprolegniales</taxon>
        <taxon>Saprolegniaceae</taxon>
        <taxon>Saprolegnia</taxon>
    </lineage>
</organism>
<evidence type="ECO:0000256" key="2">
    <source>
        <dbReference type="ARBA" id="ARBA00022454"/>
    </source>
</evidence>
<dbReference type="GO" id="GO:0006281">
    <property type="term" value="P:DNA repair"/>
    <property type="evidence" value="ECO:0007669"/>
    <property type="project" value="UniProtKB-KW"/>
</dbReference>
<evidence type="ECO:0000256" key="7">
    <source>
        <dbReference type="ARBA" id="ARBA00023204"/>
    </source>
</evidence>
<dbReference type="Gene3D" id="2.30.29.150">
    <property type="match status" value="1"/>
</dbReference>
<evidence type="ECO:0000256" key="1">
    <source>
        <dbReference type="ARBA" id="ARBA00010060"/>
    </source>
</evidence>
<dbReference type="GO" id="GO:0042393">
    <property type="term" value="F:histone binding"/>
    <property type="evidence" value="ECO:0007669"/>
    <property type="project" value="TreeGrafter"/>
</dbReference>
<comment type="subcellular location">
    <subcellularLocation>
        <location evidence="9">Nucleus</location>
    </subcellularLocation>
    <subcellularLocation>
        <location evidence="9">Chromosome</location>
    </subcellularLocation>
</comment>
<dbReference type="GeneID" id="19942749"/>